<evidence type="ECO:0000313" key="3">
    <source>
        <dbReference type="EMBL" id="CAD8479958.1"/>
    </source>
</evidence>
<organism evidence="3">
    <name type="scientific">Phaeocystis antarctica</name>
    <dbReference type="NCBI Taxonomy" id="33657"/>
    <lineage>
        <taxon>Eukaryota</taxon>
        <taxon>Haptista</taxon>
        <taxon>Haptophyta</taxon>
        <taxon>Prymnesiophyceae</taxon>
        <taxon>Phaeocystales</taxon>
        <taxon>Phaeocystaceae</taxon>
        <taxon>Phaeocystis</taxon>
    </lineage>
</organism>
<accession>A0A7S0EC58</accession>
<gene>
    <name evidence="3" type="ORF">PANT1444_LOCUS6376</name>
</gene>
<dbReference type="AlphaFoldDB" id="A0A7S0EC58"/>
<dbReference type="EMBL" id="HBEP01011349">
    <property type="protein sequence ID" value="CAD8479958.1"/>
    <property type="molecule type" value="Transcribed_RNA"/>
</dbReference>
<reference evidence="3" key="1">
    <citation type="submission" date="2021-01" db="EMBL/GenBank/DDBJ databases">
        <authorList>
            <person name="Corre E."/>
            <person name="Pelletier E."/>
            <person name="Niang G."/>
            <person name="Scheremetjew M."/>
            <person name="Finn R."/>
            <person name="Kale V."/>
            <person name="Holt S."/>
            <person name="Cochrane G."/>
            <person name="Meng A."/>
            <person name="Brown T."/>
            <person name="Cohen L."/>
        </authorList>
    </citation>
    <scope>NUCLEOTIDE SEQUENCE</scope>
    <source>
        <strain evidence="3">CCMP1374</strain>
    </source>
</reference>
<dbReference type="PROSITE" id="PS51257">
    <property type="entry name" value="PROKAR_LIPOPROTEIN"/>
    <property type="match status" value="1"/>
</dbReference>
<proteinExistence type="predicted"/>
<feature type="signal peptide" evidence="2">
    <location>
        <begin position="1"/>
        <end position="17"/>
    </location>
</feature>
<protein>
    <recommendedName>
        <fullName evidence="4">Peptidylprolyl isomerase</fullName>
    </recommendedName>
</protein>
<evidence type="ECO:0008006" key="4">
    <source>
        <dbReference type="Google" id="ProtNLM"/>
    </source>
</evidence>
<evidence type="ECO:0000256" key="1">
    <source>
        <dbReference type="SAM" id="MobiDB-lite"/>
    </source>
</evidence>
<feature type="compositionally biased region" description="Basic residues" evidence="1">
    <location>
        <begin position="43"/>
        <end position="55"/>
    </location>
</feature>
<feature type="region of interest" description="Disordered" evidence="1">
    <location>
        <begin position="35"/>
        <end position="63"/>
    </location>
</feature>
<evidence type="ECO:0000256" key="2">
    <source>
        <dbReference type="SAM" id="SignalP"/>
    </source>
</evidence>
<keyword evidence="2" id="KW-0732">Signal</keyword>
<name>A0A7S0EC58_9EUKA</name>
<feature type="chain" id="PRO_5031025305" description="Peptidylprolyl isomerase" evidence="2">
    <location>
        <begin position="18"/>
        <end position="88"/>
    </location>
</feature>
<sequence>MMYRMIMVAAMLVSCQAFAPPASGITRAMATRNAASSVEMGAKKKPKKKPVKKQAKAQSDDSELFYHEGTKGFTGDPNAFVYKIGLSS</sequence>